<proteinExistence type="predicted"/>
<gene>
    <name evidence="1" type="ORF">FOXB_17564</name>
</gene>
<organism evidence="1">
    <name type="scientific">Fusarium oxysporum (strain Fo5176)</name>
    <name type="common">Fusarium vascular wilt</name>
    <dbReference type="NCBI Taxonomy" id="660025"/>
    <lineage>
        <taxon>Eukaryota</taxon>
        <taxon>Fungi</taxon>
        <taxon>Dikarya</taxon>
        <taxon>Ascomycota</taxon>
        <taxon>Pezizomycotina</taxon>
        <taxon>Sordariomycetes</taxon>
        <taxon>Hypocreomycetidae</taxon>
        <taxon>Hypocreales</taxon>
        <taxon>Nectriaceae</taxon>
        <taxon>Fusarium</taxon>
        <taxon>Fusarium oxysporum species complex</taxon>
    </lineage>
</organism>
<dbReference type="EMBL" id="AFQF01007356">
    <property type="protein sequence ID" value="EGU71926.1"/>
    <property type="molecule type" value="Genomic_DNA"/>
</dbReference>
<evidence type="ECO:0000313" key="1">
    <source>
        <dbReference type="EMBL" id="EGU71926.1"/>
    </source>
</evidence>
<dbReference type="OrthoDB" id="10269202at2759"/>
<reference evidence="1" key="1">
    <citation type="journal article" date="2012" name="Mol. Plant Microbe Interact.">
        <title>A highly conserved effector in Fusarium oxysporum is required for full virulence on Arabidopsis.</title>
        <authorList>
            <person name="Thatcher L.F."/>
            <person name="Gardiner D.M."/>
            <person name="Kazan K."/>
            <person name="Manners J."/>
        </authorList>
    </citation>
    <scope>NUCLEOTIDE SEQUENCE [LARGE SCALE GENOMIC DNA]</scope>
    <source>
        <strain evidence="1">Fo5176</strain>
    </source>
</reference>
<protein>
    <submittedName>
        <fullName evidence="1">Uncharacterized protein</fullName>
    </submittedName>
</protein>
<dbReference type="AlphaFoldDB" id="F9GFY0"/>
<comment type="caution">
    <text evidence="1">The sequence shown here is derived from an EMBL/GenBank/DDBJ whole genome shotgun (WGS) entry which is preliminary data.</text>
</comment>
<accession>F9GFY0</accession>
<sequence length="196" mass="22570">MCVTIHHWCFPTTNQQLSSSSNPDPLANVQEIYSLMAGTGTYLYSPQVNVSNQNFQTPAVGVNLPENKYKSPYPYIRYDNHQTRSNIPLNTPTSNFSMGREVDTFPNQHYSQLQTPHDLKTNAGLCVGTEFTNSISRPAHPLPDGDQEKKVEEDIFRRDKVQQFMELSVRWDQFMDSIPEEQRSILFRDVKKYFTA</sequence>
<name>F9GFY0_FUSOF</name>